<dbReference type="InterPro" id="IPR004839">
    <property type="entry name" value="Aminotransferase_I/II_large"/>
</dbReference>
<dbReference type="InterPro" id="IPR015421">
    <property type="entry name" value="PyrdxlP-dep_Trfase_major"/>
</dbReference>
<dbReference type="SUPFAM" id="SSF53383">
    <property type="entry name" value="PLP-dependent transferases"/>
    <property type="match status" value="1"/>
</dbReference>
<dbReference type="InterPro" id="IPR004838">
    <property type="entry name" value="NHTrfase_class1_PyrdxlP-BS"/>
</dbReference>
<protein>
    <recommendedName>
        <fullName evidence="4">Aminotransferase</fullName>
        <ecNumber evidence="4">2.6.1.-</ecNumber>
    </recommendedName>
</protein>
<proteinExistence type="inferred from homology"/>
<dbReference type="InterPro" id="IPR015424">
    <property type="entry name" value="PyrdxlP-dep_Trfase"/>
</dbReference>
<dbReference type="GO" id="GO:0009089">
    <property type="term" value="P:lysine biosynthetic process via diaminopimelate"/>
    <property type="evidence" value="ECO:0007669"/>
    <property type="project" value="InterPro"/>
</dbReference>
<keyword evidence="7" id="KW-1185">Reference proteome</keyword>
<evidence type="ECO:0000256" key="4">
    <source>
        <dbReference type="RuleBase" id="RU000481"/>
    </source>
</evidence>
<dbReference type="EC" id="2.6.1.-" evidence="4"/>
<dbReference type="PROSITE" id="PS00105">
    <property type="entry name" value="AA_TRANSFER_CLASS_1"/>
    <property type="match status" value="1"/>
</dbReference>
<dbReference type="AlphaFoldDB" id="D2RDI5"/>
<accession>D2RDI5</accession>
<dbReference type="CDD" id="cd00609">
    <property type="entry name" value="AAT_like"/>
    <property type="match status" value="1"/>
</dbReference>
<evidence type="ECO:0000259" key="5">
    <source>
        <dbReference type="Pfam" id="PF00155"/>
    </source>
</evidence>
<dbReference type="KEGG" id="apo:Arcpr_1121"/>
<dbReference type="InterPro" id="IPR050881">
    <property type="entry name" value="LL-DAP_aminotransferase"/>
</dbReference>
<name>D2RDI5_ARCPA</name>
<dbReference type="eggNOG" id="arCOG01133">
    <property type="taxonomic scope" value="Archaea"/>
</dbReference>
<dbReference type="GeneID" id="8739800"/>
<dbReference type="Gene3D" id="3.40.640.10">
    <property type="entry name" value="Type I PLP-dependent aspartate aminotransferase-like (Major domain)"/>
    <property type="match status" value="1"/>
</dbReference>
<dbReference type="RefSeq" id="WP_012940515.1">
    <property type="nucleotide sequence ID" value="NC_013741.1"/>
</dbReference>
<dbReference type="GO" id="GO:0010285">
    <property type="term" value="F:L,L-diaminopimelate aminotransferase activity"/>
    <property type="evidence" value="ECO:0007669"/>
    <property type="project" value="InterPro"/>
</dbReference>
<feature type="domain" description="Aminotransferase class I/classII large" evidence="5">
    <location>
        <begin position="32"/>
        <end position="382"/>
    </location>
</feature>
<reference evidence="6 7" key="1">
    <citation type="journal article" date="2010" name="Stand. Genomic Sci.">
        <title>Complete genome sequence of Archaeoglobus profundus type strain (AV18).</title>
        <authorList>
            <person name="von Jan M."/>
            <person name="Lapidus A."/>
            <person name="Del Rio T.G."/>
            <person name="Copeland A."/>
            <person name="Tice H."/>
            <person name="Cheng J.F."/>
            <person name="Lucas S."/>
            <person name="Chen F."/>
            <person name="Nolan M."/>
            <person name="Goodwin L."/>
            <person name="Han C."/>
            <person name="Pitluck S."/>
            <person name="Liolios K."/>
            <person name="Ivanova N."/>
            <person name="Mavromatis K."/>
            <person name="Ovchinnikova G."/>
            <person name="Chertkov O."/>
            <person name="Pati A."/>
            <person name="Chen A."/>
            <person name="Palaniappan K."/>
            <person name="Land M."/>
            <person name="Hauser L."/>
            <person name="Chang Y.J."/>
            <person name="Jeffries C.D."/>
            <person name="Saunders E."/>
            <person name="Brettin T."/>
            <person name="Detter J.C."/>
            <person name="Chain P."/>
            <person name="Eichinger K."/>
            <person name="Huber H."/>
            <person name="Spring S."/>
            <person name="Rohde M."/>
            <person name="Goker M."/>
            <person name="Wirth R."/>
            <person name="Woyke T."/>
            <person name="Bristow J."/>
            <person name="Eisen J.A."/>
            <person name="Markowitz V."/>
            <person name="Hugenholtz P."/>
            <person name="Kyrpides N.C."/>
            <person name="Klenk H.P."/>
        </authorList>
    </citation>
    <scope>NUCLEOTIDE SEQUENCE [LARGE SCALE GENOMIC DNA]</scope>
    <source>
        <strain evidence="7">DSM 5631 / JCM 9629 / NBRC 100127 / Av18</strain>
    </source>
</reference>
<evidence type="ECO:0000256" key="1">
    <source>
        <dbReference type="ARBA" id="ARBA00001933"/>
    </source>
</evidence>
<dbReference type="InterPro" id="IPR019881">
    <property type="entry name" value="DAP-NH2Trfase_DapL_Desulfo"/>
</dbReference>
<dbReference type="Proteomes" id="UP000001901">
    <property type="component" value="Chromosome"/>
</dbReference>
<comment type="cofactor">
    <cofactor evidence="1 4">
        <name>pyridoxal 5'-phosphate</name>
        <dbReference type="ChEBI" id="CHEBI:597326"/>
    </cofactor>
</comment>
<evidence type="ECO:0000256" key="3">
    <source>
        <dbReference type="ARBA" id="ARBA00022679"/>
    </source>
</evidence>
<dbReference type="PANTHER" id="PTHR42832:SF3">
    <property type="entry name" value="L-GLUTAMINE--4-(METHYLSULFANYL)-2-OXOBUTANOATE AMINOTRANSFERASE"/>
    <property type="match status" value="1"/>
</dbReference>
<dbReference type="EMBL" id="CP001857">
    <property type="protein sequence ID" value="ADB58179.1"/>
    <property type="molecule type" value="Genomic_DNA"/>
</dbReference>
<dbReference type="NCBIfam" id="NF006756">
    <property type="entry name" value="PRK09276.1"/>
    <property type="match status" value="1"/>
</dbReference>
<comment type="similarity">
    <text evidence="4">Belongs to the class-I pyridoxal-phosphate-dependent aminotransferase family.</text>
</comment>
<sequence>MFELSERLNKIPKYLFAEIDEMKKRKIQEGVDVIDFGVGDPDMPTPKHIVEAMKRAVEKPENHKYPSYEGLLEFRQAVAEFYERRKGVKLDPEREVIALIGSKEGIAHLPLAYVNDGDYTIVPDPAYPVYYAGTILADGIPYRIPLRKENKFLPDFDEIPSDVTKKAKIMFLNYPNNPTSAVAEKEFIKEAVDFCIDNNIILAHDFAYGEITFDGYRAKSFLEVDNAFEICIEFNSLSKTFNMTGWRIGFAVGNSEILKGLLKVKTNVDSGVFQAVQEASIVALRSDDSVIESICKVYEERRDALVEGLRELGLNVEKPKATFYVWCEVPEGYTSIEFTKKLLDSAGIIVTPGVGFGEHGEGFVRFALTRDVKTITEAVERLKNIEL</sequence>
<dbReference type="OrthoDB" id="372018at2157"/>
<dbReference type="STRING" id="572546.Arcpr_1121"/>
<gene>
    <name evidence="6" type="ordered locus">Arcpr_1121</name>
</gene>
<keyword evidence="2 4" id="KW-0032">Aminotransferase</keyword>
<dbReference type="PaxDb" id="572546-Arcpr_1121"/>
<keyword evidence="3 4" id="KW-0808">Transferase</keyword>
<dbReference type="NCBIfam" id="TIGR03540">
    <property type="entry name" value="DapC_direct"/>
    <property type="match status" value="1"/>
</dbReference>
<dbReference type="Gene3D" id="3.90.1150.10">
    <property type="entry name" value="Aspartate Aminotransferase, domain 1"/>
    <property type="match status" value="1"/>
</dbReference>
<evidence type="ECO:0000313" key="7">
    <source>
        <dbReference type="Proteomes" id="UP000001901"/>
    </source>
</evidence>
<dbReference type="HOGENOM" id="CLU_017584_4_5_2"/>
<dbReference type="GO" id="GO:0030170">
    <property type="term" value="F:pyridoxal phosphate binding"/>
    <property type="evidence" value="ECO:0007669"/>
    <property type="project" value="InterPro"/>
</dbReference>
<dbReference type="InterPro" id="IPR015422">
    <property type="entry name" value="PyrdxlP-dep_Trfase_small"/>
</dbReference>
<organism evidence="6 7">
    <name type="scientific">Archaeoglobus profundus (strain DSM 5631 / JCM 9629 / NBRC 100127 / Av18)</name>
    <dbReference type="NCBI Taxonomy" id="572546"/>
    <lineage>
        <taxon>Archaea</taxon>
        <taxon>Methanobacteriati</taxon>
        <taxon>Methanobacteriota</taxon>
        <taxon>Archaeoglobi</taxon>
        <taxon>Archaeoglobales</taxon>
        <taxon>Archaeoglobaceae</taxon>
        <taxon>Archaeoglobus</taxon>
    </lineage>
</organism>
<evidence type="ECO:0000313" key="6">
    <source>
        <dbReference type="EMBL" id="ADB58179.1"/>
    </source>
</evidence>
<evidence type="ECO:0000256" key="2">
    <source>
        <dbReference type="ARBA" id="ARBA00022576"/>
    </source>
</evidence>
<dbReference type="PANTHER" id="PTHR42832">
    <property type="entry name" value="AMINO ACID AMINOTRANSFERASE"/>
    <property type="match status" value="1"/>
</dbReference>
<dbReference type="Pfam" id="PF00155">
    <property type="entry name" value="Aminotran_1_2"/>
    <property type="match status" value="1"/>
</dbReference>